<dbReference type="EnsemblProtists" id="EOD05836">
    <property type="protein sequence ID" value="EOD05836"/>
    <property type="gene ID" value="EMIHUDRAFT_219971"/>
</dbReference>
<dbReference type="GO" id="GO:0004386">
    <property type="term" value="F:helicase activity"/>
    <property type="evidence" value="ECO:0007669"/>
    <property type="project" value="InterPro"/>
</dbReference>
<reference evidence="3" key="1">
    <citation type="journal article" date="2013" name="Nature">
        <title>Pan genome of the phytoplankton Emiliania underpins its global distribution.</title>
        <authorList>
            <person name="Read B.A."/>
            <person name="Kegel J."/>
            <person name="Klute M.J."/>
            <person name="Kuo A."/>
            <person name="Lefebvre S.C."/>
            <person name="Maumus F."/>
            <person name="Mayer C."/>
            <person name="Miller J."/>
            <person name="Monier A."/>
            <person name="Salamov A."/>
            <person name="Young J."/>
            <person name="Aguilar M."/>
            <person name="Claverie J.M."/>
            <person name="Frickenhaus S."/>
            <person name="Gonzalez K."/>
            <person name="Herman E.K."/>
            <person name="Lin Y.C."/>
            <person name="Napier J."/>
            <person name="Ogata H."/>
            <person name="Sarno A.F."/>
            <person name="Shmutz J."/>
            <person name="Schroeder D."/>
            <person name="de Vargas C."/>
            <person name="Verret F."/>
            <person name="von Dassow P."/>
            <person name="Valentin K."/>
            <person name="Van de Peer Y."/>
            <person name="Wheeler G."/>
            <person name="Dacks J.B."/>
            <person name="Delwiche C.F."/>
            <person name="Dyhrman S.T."/>
            <person name="Glockner G."/>
            <person name="John U."/>
            <person name="Richards T."/>
            <person name="Worden A.Z."/>
            <person name="Zhang X."/>
            <person name="Grigoriev I.V."/>
            <person name="Allen A.E."/>
            <person name="Bidle K."/>
            <person name="Borodovsky M."/>
            <person name="Bowler C."/>
            <person name="Brownlee C."/>
            <person name="Cock J.M."/>
            <person name="Elias M."/>
            <person name="Gladyshev V.N."/>
            <person name="Groth M."/>
            <person name="Guda C."/>
            <person name="Hadaegh A."/>
            <person name="Iglesias-Rodriguez M.D."/>
            <person name="Jenkins J."/>
            <person name="Jones B.M."/>
            <person name="Lawson T."/>
            <person name="Leese F."/>
            <person name="Lindquist E."/>
            <person name="Lobanov A."/>
            <person name="Lomsadze A."/>
            <person name="Malik S.B."/>
            <person name="Marsh M.E."/>
            <person name="Mackinder L."/>
            <person name="Mock T."/>
            <person name="Mueller-Roeber B."/>
            <person name="Pagarete A."/>
            <person name="Parker M."/>
            <person name="Probert I."/>
            <person name="Quesneville H."/>
            <person name="Raines C."/>
            <person name="Rensing S.A."/>
            <person name="Riano-Pachon D.M."/>
            <person name="Richier S."/>
            <person name="Rokitta S."/>
            <person name="Shiraiwa Y."/>
            <person name="Soanes D.M."/>
            <person name="van der Giezen M."/>
            <person name="Wahlund T.M."/>
            <person name="Williams B."/>
            <person name="Wilson W."/>
            <person name="Wolfe G."/>
            <person name="Wurch L.L."/>
        </authorList>
    </citation>
    <scope>NUCLEOTIDE SEQUENCE</scope>
</reference>
<dbReference type="KEGG" id="ehx:EMIHUDRAFT_219971"/>
<dbReference type="STRING" id="2903.R1FK98"/>
<keyword evidence="3" id="KW-1185">Reference proteome</keyword>
<accession>A0A0D3I3K1</accession>
<proteinExistence type="predicted"/>
<dbReference type="RefSeq" id="XP_005758265.1">
    <property type="nucleotide sequence ID" value="XM_005758208.1"/>
</dbReference>
<feature type="domain" description="DNA2/NAM7 helicase helicase" evidence="1">
    <location>
        <begin position="3"/>
        <end position="56"/>
    </location>
</feature>
<dbReference type="Proteomes" id="UP000013827">
    <property type="component" value="Unassembled WGS sequence"/>
</dbReference>
<evidence type="ECO:0000313" key="3">
    <source>
        <dbReference type="Proteomes" id="UP000013827"/>
    </source>
</evidence>
<dbReference type="KEGG" id="ehx:EMIHUDRAFT_229292"/>
<protein>
    <recommendedName>
        <fullName evidence="1">DNA2/NAM7 helicase helicase domain-containing protein</fullName>
    </recommendedName>
</protein>
<organism evidence="2 3">
    <name type="scientific">Emiliania huxleyi (strain CCMP1516)</name>
    <dbReference type="NCBI Taxonomy" id="280463"/>
    <lineage>
        <taxon>Eukaryota</taxon>
        <taxon>Haptista</taxon>
        <taxon>Haptophyta</taxon>
        <taxon>Prymnesiophyceae</taxon>
        <taxon>Isochrysidales</taxon>
        <taxon>Noelaerhabdaceae</taxon>
        <taxon>Emiliania</taxon>
    </lineage>
</organism>
<sequence length="310" mass="32202">MKGTGKTATTCALLKVAASGGGGGPLLACADSNAAVDQLLDGLLKLGVRGVRLGQARAGDAGRCVERQRRTLQSGWATLRQWEERMRDDILASAEVICSTLIGAGSESLGGLTFSLATEPRASIALALARGRVVLVGDPQQLPPTTLSEEARRAGLAVSLFERALAAGYRMHPLLAAFSSAAFYRGALTNGVSVLHTEARAVADVVARVCGREGGAAPSDVGVVSPYLGQADATLSEEAVEVRTGREKELIVFSAVRSNGRLIVIGDAATLRHDPCWAAFLEYAAAARCIGSLDAQGRVLDEDGQLHGVL</sequence>
<reference evidence="2" key="2">
    <citation type="submission" date="2024-10" db="UniProtKB">
        <authorList>
            <consortium name="EnsemblProtists"/>
        </authorList>
    </citation>
    <scope>IDENTIFICATION</scope>
</reference>
<evidence type="ECO:0000313" key="2">
    <source>
        <dbReference type="EnsemblProtists" id="EOD05836"/>
    </source>
</evidence>
<dbReference type="AlphaFoldDB" id="A0A0D3I3K1"/>
<dbReference type="InterPro" id="IPR041677">
    <property type="entry name" value="DNA2/NAM7_AAA_11"/>
</dbReference>
<evidence type="ECO:0000259" key="1">
    <source>
        <dbReference type="Pfam" id="PF13086"/>
    </source>
</evidence>
<dbReference type="Gene3D" id="3.40.50.300">
    <property type="entry name" value="P-loop containing nucleotide triphosphate hydrolases"/>
    <property type="match status" value="2"/>
</dbReference>
<dbReference type="EnsemblProtists" id="EOD33784">
    <property type="protein sequence ID" value="EOD33784"/>
    <property type="gene ID" value="EMIHUDRAFT_229292"/>
</dbReference>
<dbReference type="RefSeq" id="XP_005786213.1">
    <property type="nucleotide sequence ID" value="XM_005786156.1"/>
</dbReference>
<dbReference type="GeneID" id="17279055"/>
<dbReference type="PANTHER" id="PTHR10887">
    <property type="entry name" value="DNA2/NAM7 HELICASE FAMILY"/>
    <property type="match status" value="1"/>
</dbReference>
<dbReference type="InterPro" id="IPR045055">
    <property type="entry name" value="DNA2/NAM7-like"/>
</dbReference>
<dbReference type="GeneID" id="17251917"/>
<dbReference type="PANTHER" id="PTHR10887:SF495">
    <property type="entry name" value="HELICASE SENATAXIN ISOFORM X1-RELATED"/>
    <property type="match status" value="1"/>
</dbReference>
<name>A0A0D3I3K1_EMIH1</name>
<dbReference type="SUPFAM" id="SSF52540">
    <property type="entry name" value="P-loop containing nucleoside triphosphate hydrolases"/>
    <property type="match status" value="1"/>
</dbReference>
<dbReference type="InterPro" id="IPR027417">
    <property type="entry name" value="P-loop_NTPase"/>
</dbReference>
<dbReference type="eggNOG" id="KOG1802">
    <property type="taxonomic scope" value="Eukaryota"/>
</dbReference>
<dbReference type="HOGENOM" id="CLU_898441_0_0_1"/>
<dbReference type="Pfam" id="PF13086">
    <property type="entry name" value="AAA_11"/>
    <property type="match status" value="2"/>
</dbReference>
<feature type="domain" description="DNA2/NAM7 helicase helicase" evidence="1">
    <location>
        <begin position="68"/>
        <end position="149"/>
    </location>
</feature>
<dbReference type="PaxDb" id="2903-EOD05836"/>